<organism evidence="1 2">
    <name type="scientific">Pleurodeles waltl</name>
    <name type="common">Iberian ribbed newt</name>
    <dbReference type="NCBI Taxonomy" id="8319"/>
    <lineage>
        <taxon>Eukaryota</taxon>
        <taxon>Metazoa</taxon>
        <taxon>Chordata</taxon>
        <taxon>Craniata</taxon>
        <taxon>Vertebrata</taxon>
        <taxon>Euteleostomi</taxon>
        <taxon>Amphibia</taxon>
        <taxon>Batrachia</taxon>
        <taxon>Caudata</taxon>
        <taxon>Salamandroidea</taxon>
        <taxon>Salamandridae</taxon>
        <taxon>Pleurodelinae</taxon>
        <taxon>Pleurodeles</taxon>
    </lineage>
</organism>
<gene>
    <name evidence="1" type="ORF">NDU88_004822</name>
</gene>
<dbReference type="EMBL" id="JANPWB010000003">
    <property type="protein sequence ID" value="KAJ1201006.1"/>
    <property type="molecule type" value="Genomic_DNA"/>
</dbReference>
<keyword evidence="2" id="KW-1185">Reference proteome</keyword>
<name>A0AAV7VJB6_PLEWA</name>
<reference evidence="1" key="1">
    <citation type="journal article" date="2022" name="bioRxiv">
        <title>Sequencing and chromosome-scale assembly of the giantPleurodeles waltlgenome.</title>
        <authorList>
            <person name="Brown T."/>
            <person name="Elewa A."/>
            <person name="Iarovenko S."/>
            <person name="Subramanian E."/>
            <person name="Araus A.J."/>
            <person name="Petzold A."/>
            <person name="Susuki M."/>
            <person name="Suzuki K.-i.T."/>
            <person name="Hayashi T."/>
            <person name="Toyoda A."/>
            <person name="Oliveira C."/>
            <person name="Osipova E."/>
            <person name="Leigh N.D."/>
            <person name="Simon A."/>
            <person name="Yun M.H."/>
        </authorList>
    </citation>
    <scope>NUCLEOTIDE SEQUENCE</scope>
    <source>
        <strain evidence="1">20211129_DDA</strain>
        <tissue evidence="1">Liver</tissue>
    </source>
</reference>
<dbReference type="Proteomes" id="UP001066276">
    <property type="component" value="Chromosome 2_1"/>
</dbReference>
<evidence type="ECO:0000313" key="2">
    <source>
        <dbReference type="Proteomes" id="UP001066276"/>
    </source>
</evidence>
<evidence type="ECO:0000313" key="1">
    <source>
        <dbReference type="EMBL" id="KAJ1201006.1"/>
    </source>
</evidence>
<comment type="caution">
    <text evidence="1">The sequence shown here is derived from an EMBL/GenBank/DDBJ whole genome shotgun (WGS) entry which is preliminary data.</text>
</comment>
<accession>A0AAV7VJB6</accession>
<protein>
    <submittedName>
        <fullName evidence="1">Uncharacterized protein</fullName>
    </submittedName>
</protein>
<proteinExistence type="predicted"/>
<sequence>MFDGICRCRYACSAIARHLVLGRSVTSCFSSKKSFESRDRVTPPFVSIAHGRRLHLRLFFFRHRVRTCSCRSEFRNGKLANFGRFSSVLLRSGSAYLDSTPHRRLKSSGALRGSFSILRRGLVGPTAC</sequence>
<dbReference type="AlphaFoldDB" id="A0AAV7VJB6"/>